<proteinExistence type="predicted"/>
<comment type="caution">
    <text evidence="2">The sequence shown here is derived from an EMBL/GenBank/DDBJ whole genome shotgun (WGS) entry which is preliminary data.</text>
</comment>
<dbReference type="Proteomes" id="UP000654670">
    <property type="component" value="Unassembled WGS sequence"/>
</dbReference>
<accession>A0A917W1W1</accession>
<organism evidence="2 3">
    <name type="scientific">Sporolactobacillus putidus</name>
    <dbReference type="NCBI Taxonomy" id="492735"/>
    <lineage>
        <taxon>Bacteria</taxon>
        <taxon>Bacillati</taxon>
        <taxon>Bacillota</taxon>
        <taxon>Bacilli</taxon>
        <taxon>Bacillales</taxon>
        <taxon>Sporolactobacillaceae</taxon>
        <taxon>Sporolactobacillus</taxon>
    </lineage>
</organism>
<feature type="region of interest" description="Disordered" evidence="1">
    <location>
        <begin position="1"/>
        <end position="29"/>
    </location>
</feature>
<reference evidence="2" key="2">
    <citation type="submission" date="2020-09" db="EMBL/GenBank/DDBJ databases">
        <authorList>
            <person name="Sun Q."/>
            <person name="Ohkuma M."/>
        </authorList>
    </citation>
    <scope>NUCLEOTIDE SEQUENCE</scope>
    <source>
        <strain evidence="2">JCM 15325</strain>
    </source>
</reference>
<sequence>MEESEFEVNPPVKLPESVPEVSVPERPFNMDEDESFINAEASKFAEEEVFTELVDDELGKEADGACF</sequence>
<dbReference type="AlphaFoldDB" id="A0A917W1W1"/>
<keyword evidence="3" id="KW-1185">Reference proteome</keyword>
<evidence type="ECO:0000313" key="3">
    <source>
        <dbReference type="Proteomes" id="UP000654670"/>
    </source>
</evidence>
<evidence type="ECO:0000256" key="1">
    <source>
        <dbReference type="SAM" id="MobiDB-lite"/>
    </source>
</evidence>
<protein>
    <submittedName>
        <fullName evidence="2">Uncharacterized protein</fullName>
    </submittedName>
</protein>
<gene>
    <name evidence="2" type="ORF">GCM10007968_24080</name>
</gene>
<dbReference type="RefSeq" id="WP_188803687.1">
    <property type="nucleotide sequence ID" value="NZ_BMOK01000011.1"/>
</dbReference>
<dbReference type="EMBL" id="BMOK01000011">
    <property type="protein sequence ID" value="GGL59290.1"/>
    <property type="molecule type" value="Genomic_DNA"/>
</dbReference>
<name>A0A917W1W1_9BACL</name>
<reference evidence="2" key="1">
    <citation type="journal article" date="2014" name="Int. J. Syst. Evol. Microbiol.">
        <title>Complete genome sequence of Corynebacterium casei LMG S-19264T (=DSM 44701T), isolated from a smear-ripened cheese.</title>
        <authorList>
            <consortium name="US DOE Joint Genome Institute (JGI-PGF)"/>
            <person name="Walter F."/>
            <person name="Albersmeier A."/>
            <person name="Kalinowski J."/>
            <person name="Ruckert C."/>
        </authorList>
    </citation>
    <scope>NUCLEOTIDE SEQUENCE</scope>
    <source>
        <strain evidence="2">JCM 15325</strain>
    </source>
</reference>
<evidence type="ECO:0000313" key="2">
    <source>
        <dbReference type="EMBL" id="GGL59290.1"/>
    </source>
</evidence>